<name>A0A1R3FU96_9ROSI</name>
<comment type="caution">
    <text evidence="2">The sequence shown here is derived from an EMBL/GenBank/DDBJ whole genome shotgun (WGS) entry which is preliminary data.</text>
</comment>
<dbReference type="STRING" id="93759.A0A1R3FU96"/>
<dbReference type="Proteomes" id="UP000187203">
    <property type="component" value="Unassembled WGS sequence"/>
</dbReference>
<proteinExistence type="predicted"/>
<dbReference type="Pfam" id="PF07734">
    <property type="entry name" value="FBA_1"/>
    <property type="match status" value="1"/>
</dbReference>
<dbReference type="Gene3D" id="1.20.1280.50">
    <property type="match status" value="1"/>
</dbReference>
<feature type="domain" description="F-box" evidence="1">
    <location>
        <begin position="17"/>
        <end position="57"/>
    </location>
</feature>
<dbReference type="OrthoDB" id="1848451at2759"/>
<gene>
    <name evidence="2" type="ORF">COLO4_38551</name>
</gene>
<dbReference type="SUPFAM" id="SSF81383">
    <property type="entry name" value="F-box domain"/>
    <property type="match status" value="1"/>
</dbReference>
<organism evidence="2 3">
    <name type="scientific">Corchorus olitorius</name>
    <dbReference type="NCBI Taxonomy" id="93759"/>
    <lineage>
        <taxon>Eukaryota</taxon>
        <taxon>Viridiplantae</taxon>
        <taxon>Streptophyta</taxon>
        <taxon>Embryophyta</taxon>
        <taxon>Tracheophyta</taxon>
        <taxon>Spermatophyta</taxon>
        <taxon>Magnoliopsida</taxon>
        <taxon>eudicotyledons</taxon>
        <taxon>Gunneridae</taxon>
        <taxon>Pentapetalae</taxon>
        <taxon>rosids</taxon>
        <taxon>malvids</taxon>
        <taxon>Malvales</taxon>
        <taxon>Malvaceae</taxon>
        <taxon>Grewioideae</taxon>
        <taxon>Apeibeae</taxon>
        <taxon>Corchorus</taxon>
    </lineage>
</organism>
<evidence type="ECO:0000313" key="2">
    <source>
        <dbReference type="EMBL" id="OMO49439.1"/>
    </source>
</evidence>
<evidence type="ECO:0000313" key="3">
    <source>
        <dbReference type="Proteomes" id="UP000187203"/>
    </source>
</evidence>
<dbReference type="PANTHER" id="PTHR35546">
    <property type="entry name" value="F-BOX PROTEIN INTERACTION DOMAIN PROTEIN-RELATED"/>
    <property type="match status" value="1"/>
</dbReference>
<dbReference type="SMART" id="SM00256">
    <property type="entry name" value="FBOX"/>
    <property type="match status" value="1"/>
</dbReference>
<keyword evidence="3" id="KW-1185">Reference proteome</keyword>
<dbReference type="AlphaFoldDB" id="A0A1R3FU96"/>
<dbReference type="InterPro" id="IPR017451">
    <property type="entry name" value="F-box-assoc_interact_dom"/>
</dbReference>
<dbReference type="InterPro" id="IPR001810">
    <property type="entry name" value="F-box_dom"/>
</dbReference>
<accession>A0A1R3FU96</accession>
<dbReference type="NCBIfam" id="TIGR01640">
    <property type="entry name" value="F_box_assoc_1"/>
    <property type="match status" value="1"/>
</dbReference>
<dbReference type="InterPro" id="IPR055290">
    <property type="entry name" value="At3g26010-like"/>
</dbReference>
<dbReference type="InterPro" id="IPR036047">
    <property type="entry name" value="F-box-like_dom_sf"/>
</dbReference>
<protein>
    <recommendedName>
        <fullName evidence="1">F-box domain-containing protein</fullName>
    </recommendedName>
</protein>
<evidence type="ECO:0000259" key="1">
    <source>
        <dbReference type="SMART" id="SM00256"/>
    </source>
</evidence>
<dbReference type="InterPro" id="IPR006527">
    <property type="entry name" value="F-box-assoc_dom_typ1"/>
</dbReference>
<dbReference type="CDD" id="cd22157">
    <property type="entry name" value="F-box_AtFBW1-like"/>
    <property type="match status" value="1"/>
</dbReference>
<dbReference type="EMBL" id="AWUE01024878">
    <property type="protein sequence ID" value="OMO49439.1"/>
    <property type="molecule type" value="Genomic_DNA"/>
</dbReference>
<reference evidence="3" key="1">
    <citation type="submission" date="2013-09" db="EMBL/GenBank/DDBJ databases">
        <title>Corchorus olitorius genome sequencing.</title>
        <authorList>
            <person name="Alam M."/>
            <person name="Haque M.S."/>
            <person name="Islam M.S."/>
            <person name="Emdad E.M."/>
            <person name="Islam M.M."/>
            <person name="Ahmed B."/>
            <person name="Halim A."/>
            <person name="Hossen Q.M.M."/>
            <person name="Hossain M.Z."/>
            <person name="Ahmed R."/>
            <person name="Khan M.M."/>
            <person name="Islam R."/>
            <person name="Rashid M.M."/>
            <person name="Khan S.A."/>
            <person name="Rahman M.S."/>
            <person name="Alam M."/>
            <person name="Yahiya A.S."/>
            <person name="Khan M.S."/>
            <person name="Azam M.S."/>
            <person name="Haque T."/>
            <person name="Lashkar M.Z.H."/>
            <person name="Akhand A.I."/>
            <person name="Morshed G."/>
            <person name="Roy S."/>
            <person name="Uddin K.S."/>
            <person name="Rabeya T."/>
            <person name="Hossain A.S."/>
            <person name="Chowdhury A."/>
            <person name="Snigdha A.R."/>
            <person name="Mortoza M.S."/>
            <person name="Matin S.A."/>
            <person name="Hoque S.M.E."/>
            <person name="Islam M.K."/>
            <person name="Roy D.K."/>
            <person name="Haider R."/>
            <person name="Moosa M.M."/>
            <person name="Elias S.M."/>
            <person name="Hasan A.M."/>
            <person name="Jahan S."/>
            <person name="Shafiuddin M."/>
            <person name="Mahmood N."/>
            <person name="Shommy N.S."/>
        </authorList>
    </citation>
    <scope>NUCLEOTIDE SEQUENCE [LARGE SCALE GENOMIC DNA]</scope>
    <source>
        <strain evidence="3">cv. O-4</strain>
    </source>
</reference>
<dbReference type="PANTHER" id="PTHR35546:SF130">
    <property type="entry name" value="EXPRESSED PROTEIN"/>
    <property type="match status" value="1"/>
</dbReference>
<dbReference type="Pfam" id="PF00646">
    <property type="entry name" value="F-box"/>
    <property type="match status" value="1"/>
</dbReference>
<sequence>MSSQISPAAAAAVVIANNEDLLLEILLRVPAKPLVKFKSVSKQWLSLISSPQFCRSHTHRHRDNASLTAAALLYRCGTSHLPPGGFHIVPLRNQCSKLPCFDYLSDPDVEIVQSCNGLLLCRCIDRSYSLKYFVCNPTTKRFKMLSFPQLEGFVYAVNLAFDPLKSVHYKIIAIRRLLWVAPRFQIDIYSSKTDSWSPKVVNFTTDYYVWFGLGVFCNGAIHWDSHSGDGKSLYFDVENKCLKEMPMPAQMLIAPQGSSRERNRFFGESWGRLHLTIAYLPPSLQFNVFEMATDYSNWSLKYRVNLETVLGGFPEINLFCEERVNRVDALFVIRSEQDEVSKIVVLVNWKAIFYDLNEGTLTKLCDLEPCPKAYSHRPFYEQFDVFQYFESLACV</sequence>